<dbReference type="Proteomes" id="UP000244677">
    <property type="component" value="Chromosome"/>
</dbReference>
<proteinExistence type="predicted"/>
<dbReference type="KEGG" id="fki:FK004_06410"/>
<evidence type="ECO:0000313" key="1">
    <source>
        <dbReference type="EMBL" id="AWG24889.1"/>
    </source>
</evidence>
<dbReference type="EMBL" id="CP020919">
    <property type="protein sequence ID" value="AWG24889.1"/>
    <property type="molecule type" value="Genomic_DNA"/>
</dbReference>
<sequence length="146" mass="16906">MSENNELNEDASLGYQNLFQELYVIVIDENKNEYYDVIKENGLDEKYTLNLEGYSNLILKNMTSTMKDPVISDPDLTKINGMDARTVTIMGTVDGLDIYWVMSFIEGRKQFYQIMSWTLASKKEAHKAKLEKMVRSLKELDRSVTK</sequence>
<evidence type="ECO:0000313" key="2">
    <source>
        <dbReference type="Proteomes" id="UP000244677"/>
    </source>
</evidence>
<organism evidence="1 2">
    <name type="scientific">Flavobacterium kingsejongi</name>
    <dbReference type="NCBI Taxonomy" id="1678728"/>
    <lineage>
        <taxon>Bacteria</taxon>
        <taxon>Pseudomonadati</taxon>
        <taxon>Bacteroidota</taxon>
        <taxon>Flavobacteriia</taxon>
        <taxon>Flavobacteriales</taxon>
        <taxon>Flavobacteriaceae</taxon>
        <taxon>Flavobacterium</taxon>
    </lineage>
</organism>
<gene>
    <name evidence="1" type="ORF">FK004_06410</name>
</gene>
<keyword evidence="2" id="KW-1185">Reference proteome</keyword>
<accession>A0A2S1LMD6</accession>
<reference evidence="1 2" key="1">
    <citation type="submission" date="2017-04" db="EMBL/GenBank/DDBJ databases">
        <title>Complete genome sequence of Flavobacterium kingsejong AJ004.</title>
        <authorList>
            <person name="Lee P.C."/>
        </authorList>
    </citation>
    <scope>NUCLEOTIDE SEQUENCE [LARGE SCALE GENOMIC DNA]</scope>
    <source>
        <strain evidence="1 2">AJ004</strain>
    </source>
</reference>
<protein>
    <submittedName>
        <fullName evidence="1">Uncharacterized protein</fullName>
    </submittedName>
</protein>
<name>A0A2S1LMD6_9FLAO</name>
<dbReference type="AlphaFoldDB" id="A0A2S1LMD6"/>
<dbReference type="Gene3D" id="3.40.1000.10">
    <property type="entry name" value="Mog1/PsbP, alpha/beta/alpha sandwich"/>
    <property type="match status" value="1"/>
</dbReference>